<dbReference type="HOGENOM" id="CLU_329622_0_0_1"/>
<organism evidence="2 3">
    <name type="scientific">Lottia gigantea</name>
    <name type="common">Giant owl limpet</name>
    <dbReference type="NCBI Taxonomy" id="225164"/>
    <lineage>
        <taxon>Eukaryota</taxon>
        <taxon>Metazoa</taxon>
        <taxon>Spiralia</taxon>
        <taxon>Lophotrochozoa</taxon>
        <taxon>Mollusca</taxon>
        <taxon>Gastropoda</taxon>
        <taxon>Patellogastropoda</taxon>
        <taxon>Lottioidea</taxon>
        <taxon>Lottiidae</taxon>
        <taxon>Lottia</taxon>
    </lineage>
</organism>
<sequence length="957" mass="104128">MVVLKYFVFAILLAVHSVYPQNTSFTESSTTTYTSIPCIVEGKTYEHGEIFKVSFSGPCIEYTCNQGGYRPTKYGCDDGINGCRPEGSVRTVHTCIQQRCERSQTGVGYRTLVGGCKLNGGCLSVGETYKDRCFTYQCNEIDKGHYITYQLDLISKGCFERVRSSEEPYRCVAVNSTITDGCITRQCQVQDNSYSLRVINEGTGCVDGTACRPVDQVWTENCVTKTCLRHDIMPGYTRLQIHTTDTKCEDTTGTCHDIGSTFSRELYGEIHSNCRCNADCTIEGQTFDHLETFTLASSGPCVHYICENGGYGPNTIECQHNGVCHPLNYTVTGSDCVTRRCENRNGYLAMYITASACSHNNACMAIGTSEVGSDCIQRTCEDVNGSASLSYVYQCMDNGGCFALGHVQTSQGGCTEYVCDIRSGSIGFFLQKHDCSYENQCVPVNGTAESGCNELKCHQSGASVQMVFSKFRCDDNGQCRDLGYVRNSSNSQCIKQTCENRNGSIGFYTSTLGCSYNGQCVDVGSSVTENCQSKTCAYENGSLFMKNAGASCVNADGSCAAQGSVRSDGCAEYTCEQRDNNIGFFLTKEACPFEGECVPVGGTKTSNCIEYKCTKDGSELSIGPHSKQCTDGDSCVPLGQTRVVECSIQTCEDRNSDGFGFFTTETKCKDADGNCHSEGEYRAQGNDCTDWICTVYPDGSYGYTPSSAGGRCAFEGQCVELGFATTDENCHSYECVNTGLTNQMQYTHSQCRDNSGQCQNVGHILSLGSGGCIQYECQQSGNVIGYYVKKQECHDGTQCQPLGHVHTLPNSCLNQTCEIQNGYIGYYSGVLECLDADGTCRALGETRSYHNGCVVQTCKDTTAGVGFVTTKDDCDGGDGTCVAVDATINEECSTKQCVRENNSNILKIIDLECIAENGDCKTPVTSTFPFRLDDNILRNNCSCTVDIPNRSRHYSCS</sequence>
<dbReference type="EMBL" id="KB200521">
    <property type="protein sequence ID" value="ESP01406.1"/>
    <property type="molecule type" value="Genomic_DNA"/>
</dbReference>
<evidence type="ECO:0000256" key="1">
    <source>
        <dbReference type="SAM" id="SignalP"/>
    </source>
</evidence>
<dbReference type="GeneID" id="20248374"/>
<protein>
    <submittedName>
        <fullName evidence="2">Uncharacterized protein</fullName>
    </submittedName>
</protein>
<dbReference type="CTD" id="20248374"/>
<dbReference type="AlphaFoldDB" id="V4B1Y0"/>
<evidence type="ECO:0000313" key="2">
    <source>
        <dbReference type="EMBL" id="ESP01406.1"/>
    </source>
</evidence>
<dbReference type="Proteomes" id="UP000030746">
    <property type="component" value="Unassembled WGS sequence"/>
</dbReference>
<keyword evidence="1" id="KW-0732">Signal</keyword>
<dbReference type="RefSeq" id="XP_009048040.1">
    <property type="nucleotide sequence ID" value="XM_009049792.1"/>
</dbReference>
<feature type="chain" id="PRO_5004717722" evidence="1">
    <location>
        <begin position="21"/>
        <end position="957"/>
    </location>
</feature>
<dbReference type="KEGG" id="lgi:LOTGIDRAFT_230689"/>
<reference evidence="2 3" key="1">
    <citation type="journal article" date="2013" name="Nature">
        <title>Insights into bilaterian evolution from three spiralian genomes.</title>
        <authorList>
            <person name="Simakov O."/>
            <person name="Marletaz F."/>
            <person name="Cho S.J."/>
            <person name="Edsinger-Gonzales E."/>
            <person name="Havlak P."/>
            <person name="Hellsten U."/>
            <person name="Kuo D.H."/>
            <person name="Larsson T."/>
            <person name="Lv J."/>
            <person name="Arendt D."/>
            <person name="Savage R."/>
            <person name="Osoegawa K."/>
            <person name="de Jong P."/>
            <person name="Grimwood J."/>
            <person name="Chapman J.A."/>
            <person name="Shapiro H."/>
            <person name="Aerts A."/>
            <person name="Otillar R.P."/>
            <person name="Terry A.Y."/>
            <person name="Boore J.L."/>
            <person name="Grigoriev I.V."/>
            <person name="Lindberg D.R."/>
            <person name="Seaver E.C."/>
            <person name="Weisblat D.A."/>
            <person name="Putnam N.H."/>
            <person name="Rokhsar D.S."/>
        </authorList>
    </citation>
    <scope>NUCLEOTIDE SEQUENCE [LARGE SCALE GENOMIC DNA]</scope>
</reference>
<name>V4B1Y0_LOTGI</name>
<accession>V4B1Y0</accession>
<feature type="signal peptide" evidence="1">
    <location>
        <begin position="1"/>
        <end position="20"/>
    </location>
</feature>
<gene>
    <name evidence="2" type="ORF">LOTGIDRAFT_230689</name>
</gene>
<proteinExistence type="predicted"/>
<evidence type="ECO:0000313" key="3">
    <source>
        <dbReference type="Proteomes" id="UP000030746"/>
    </source>
</evidence>
<dbReference type="OrthoDB" id="6062428at2759"/>
<dbReference type="OMA" id="CKPICPC"/>
<keyword evidence="3" id="KW-1185">Reference proteome</keyword>